<dbReference type="InterPro" id="IPR052961">
    <property type="entry name" value="Oxido-Kinase-like_Enzymes"/>
</dbReference>
<dbReference type="Pfam" id="PF02958">
    <property type="entry name" value="EcKL"/>
    <property type="match status" value="1"/>
</dbReference>
<dbReference type="SUPFAM" id="SSF56112">
    <property type="entry name" value="Protein kinase-like (PK-like)"/>
    <property type="match status" value="1"/>
</dbReference>
<dbReference type="AlphaFoldDB" id="A0A421F2Z3"/>
<evidence type="ECO:0000313" key="4">
    <source>
        <dbReference type="EMBL" id="RLN20470.1"/>
    </source>
</evidence>
<evidence type="ECO:0000313" key="7">
    <source>
        <dbReference type="Proteomes" id="UP000285883"/>
    </source>
</evidence>
<sequence>MTTEFLQQILHSSYPTNRVASFQWEPMNIGVIAEVVIITVQLEANGDGKTMETKFVGKFLRPEFPFESMFAVESKFYNDFTTKFPGCWAAFLDDIQLESPDKARLTTLCEQLSKKPDQLTKVHDLVDQGPSSLIHGDFHIANMLLSTDPAEETTWLLDWATCGKGNPLRDLAFFFIVSVQASHRQAQEAQCLKVYHEALTKETEAAYLSLDELHHKYKLCILNQFVILVVFDNLSKSLAANAKTEKLRVELDAHFREVNRRACMSVLDNLGDKDLQLLGYRSS</sequence>
<keyword evidence="6" id="KW-1185">Reference proteome</keyword>
<comment type="caution">
    <text evidence="4">The sequence shown here is derived from an EMBL/GenBank/DDBJ whole genome shotgun (WGS) entry which is preliminary data.</text>
</comment>
<dbReference type="InterPro" id="IPR004119">
    <property type="entry name" value="EcKL"/>
</dbReference>
<evidence type="ECO:0000313" key="2">
    <source>
        <dbReference type="EMBL" id="KAG2523607.1"/>
    </source>
</evidence>
<protein>
    <recommendedName>
        <fullName evidence="1">CHK kinase-like domain-containing protein</fullName>
    </recommendedName>
</protein>
<reference evidence="6 7" key="2">
    <citation type="submission" date="2018-07" db="EMBL/GenBank/DDBJ databases">
        <title>Genome sequencing of oomycete isolates from Chile give support for New Zealand origin for Phytophthora kernoviae and make available the first Nothophytophthora sp. genome.</title>
        <authorList>
            <person name="Studholme D.J."/>
            <person name="Sanfuentes E."/>
            <person name="Panda P."/>
            <person name="Hill R."/>
            <person name="Sambles C."/>
            <person name="Grant M."/>
            <person name="Williams N.M."/>
            <person name="Mcdougal R.L."/>
        </authorList>
    </citation>
    <scope>NUCLEOTIDE SEQUENCE [LARGE SCALE GENOMIC DNA]</scope>
    <source>
        <strain evidence="4">Chile2</strain>
        <strain evidence="5">Chile4</strain>
    </source>
</reference>
<dbReference type="SMART" id="SM00587">
    <property type="entry name" value="CHK"/>
    <property type="match status" value="1"/>
</dbReference>
<dbReference type="EMBL" id="JPWU03000007">
    <property type="protein sequence ID" value="KAG2532887.1"/>
    <property type="molecule type" value="Genomic_DNA"/>
</dbReference>
<organism evidence="4 7">
    <name type="scientific">Phytophthora kernoviae</name>
    <dbReference type="NCBI Taxonomy" id="325452"/>
    <lineage>
        <taxon>Eukaryota</taxon>
        <taxon>Sar</taxon>
        <taxon>Stramenopiles</taxon>
        <taxon>Oomycota</taxon>
        <taxon>Peronosporomycetes</taxon>
        <taxon>Peronosporales</taxon>
        <taxon>Peronosporaceae</taxon>
        <taxon>Phytophthora</taxon>
    </lineage>
</organism>
<dbReference type="InterPro" id="IPR015897">
    <property type="entry name" value="CHK_kinase-like"/>
</dbReference>
<gene>
    <name evidence="4" type="ORF">BBI17_005490</name>
    <name evidence="5" type="ORF">BBO99_00000595</name>
    <name evidence="2" type="ORF">JM16_005310</name>
    <name evidence="3" type="ORF">JM18_000931</name>
</gene>
<evidence type="ECO:0000313" key="6">
    <source>
        <dbReference type="Proteomes" id="UP000285624"/>
    </source>
</evidence>
<dbReference type="Proteomes" id="UP000285624">
    <property type="component" value="Unassembled WGS sequence"/>
</dbReference>
<dbReference type="Gene3D" id="3.90.1200.10">
    <property type="match status" value="1"/>
</dbReference>
<dbReference type="EMBL" id="MAYM02001376">
    <property type="protein sequence ID" value="RLN20470.1"/>
    <property type="molecule type" value="Genomic_DNA"/>
</dbReference>
<dbReference type="PANTHER" id="PTHR23020">
    <property type="entry name" value="UNCHARACTERIZED NUCLEAR HORMONE RECEPTOR-RELATED"/>
    <property type="match status" value="1"/>
</dbReference>
<dbReference type="Proteomes" id="UP000785171">
    <property type="component" value="Unassembled WGS sequence"/>
</dbReference>
<evidence type="ECO:0000313" key="3">
    <source>
        <dbReference type="EMBL" id="KAG2532887.1"/>
    </source>
</evidence>
<dbReference type="EMBL" id="JPWV03000134">
    <property type="protein sequence ID" value="KAG2523607.1"/>
    <property type="molecule type" value="Genomic_DNA"/>
</dbReference>
<evidence type="ECO:0000313" key="5">
    <source>
        <dbReference type="EMBL" id="RLN85320.1"/>
    </source>
</evidence>
<evidence type="ECO:0000259" key="1">
    <source>
        <dbReference type="SMART" id="SM00587"/>
    </source>
</evidence>
<name>A0A421F2Z3_9STRA</name>
<dbReference type="Proteomes" id="UP000285883">
    <property type="component" value="Unassembled WGS sequence"/>
</dbReference>
<reference evidence="2" key="3">
    <citation type="submission" date="2020-06" db="EMBL/GenBank/DDBJ databases">
        <authorList>
            <person name="Studholme D.J."/>
        </authorList>
    </citation>
    <scope>NUCLEOTIDE SEQUENCE</scope>
    <source>
        <strain evidence="2">NZFS 2646</strain>
        <strain evidence="3">NZFS 3630</strain>
    </source>
</reference>
<feature type="domain" description="CHK kinase-like" evidence="1">
    <location>
        <begin position="31"/>
        <end position="205"/>
    </location>
</feature>
<proteinExistence type="predicted"/>
<accession>A0A421F2Z3</accession>
<dbReference type="Proteomes" id="UP000792063">
    <property type="component" value="Unassembled WGS sequence"/>
</dbReference>
<dbReference type="EMBL" id="MBDN02000009">
    <property type="protein sequence ID" value="RLN85320.1"/>
    <property type="molecule type" value="Genomic_DNA"/>
</dbReference>
<reference evidence="2" key="1">
    <citation type="journal article" date="2015" name="Genom Data">
        <title>Genome sequences of six Phytophthora species associated with forests in New Zealand.</title>
        <authorList>
            <person name="Studholme D.J."/>
            <person name="McDougal R.L."/>
            <person name="Sambles C."/>
            <person name="Hansen E."/>
            <person name="Hardy G."/>
            <person name="Grant M."/>
            <person name="Ganley R.J."/>
            <person name="Williams N.M."/>
        </authorList>
    </citation>
    <scope>NUCLEOTIDE SEQUENCE</scope>
    <source>
        <strain evidence="2">NZFS 2646</strain>
        <strain evidence="3">NZFS 3630</strain>
    </source>
</reference>
<dbReference type="InterPro" id="IPR011009">
    <property type="entry name" value="Kinase-like_dom_sf"/>
</dbReference>
<dbReference type="PANTHER" id="PTHR23020:SF41">
    <property type="entry name" value="AMINOGLYCOSIDE PHOSPHOTRANSFERASE DOMAIN-CONTAINING PROTEIN"/>
    <property type="match status" value="1"/>
</dbReference>